<evidence type="ECO:0000256" key="1">
    <source>
        <dbReference type="ARBA" id="ARBA00021292"/>
    </source>
</evidence>
<reference evidence="5" key="1">
    <citation type="journal article" date="2019" name="Int. J. Syst. Evol. Microbiol.">
        <title>The Global Catalogue of Microorganisms (GCM) 10K type strain sequencing project: providing services to taxonomists for standard genome sequencing and annotation.</title>
        <authorList>
            <consortium name="The Broad Institute Genomics Platform"/>
            <consortium name="The Broad Institute Genome Sequencing Center for Infectious Disease"/>
            <person name="Wu L."/>
            <person name="Ma J."/>
        </authorList>
    </citation>
    <scope>NUCLEOTIDE SEQUENCE [LARGE SCALE GENOMIC DNA]</scope>
    <source>
        <strain evidence="5">JCM 18537</strain>
    </source>
</reference>
<proteinExistence type="predicted"/>
<gene>
    <name evidence="4" type="ORF">GCM10023351_22460</name>
</gene>
<dbReference type="Pfam" id="PF00534">
    <property type="entry name" value="Glycos_transf_1"/>
    <property type="match status" value="1"/>
</dbReference>
<evidence type="ECO:0000313" key="4">
    <source>
        <dbReference type="EMBL" id="GAA4777221.1"/>
    </source>
</evidence>
<dbReference type="InterPro" id="IPR001296">
    <property type="entry name" value="Glyco_trans_1"/>
</dbReference>
<keyword evidence="2" id="KW-0808">Transferase</keyword>
<sequence>MPAEPRIAIAHDYLTQRGGAERVVLSMARAFPGAPIYTTLYDPAGTFPEFRELDVRVSPLNRIGRLRRDHRSALLALPFAASRLRVPADVVLASSSGWAHGFPTTGRKIVYCYSPARWLYQTDAYLGDSGRLKRAVLSLAGGALRTWDRRAAATADRYLAISTVVQGRIRDAYARDARIVPAPHSTDAAGALEPVDGIEPGAYLCVSRLLPYKNVDRVIEAFARMPDRRLVVVGRGPEEARLRALAPANVRMVKDLSDAQLRWLYAVSRGVVAASYEDFGLTPIEAAAFGRPSAVLRWGGFLDTVCEGETGVYFDEPQPGLIARAIDELEERDWDERAILATGERFSEARFADELRRVVAEVTAT</sequence>
<dbReference type="PANTHER" id="PTHR45947">
    <property type="entry name" value="SULFOQUINOVOSYL TRANSFERASE SQD2"/>
    <property type="match status" value="1"/>
</dbReference>
<keyword evidence="5" id="KW-1185">Reference proteome</keyword>
<dbReference type="Gene3D" id="3.40.50.2000">
    <property type="entry name" value="Glycogen Phosphorylase B"/>
    <property type="match status" value="2"/>
</dbReference>
<dbReference type="EMBL" id="BAABKO010000004">
    <property type="protein sequence ID" value="GAA4777221.1"/>
    <property type="molecule type" value="Genomic_DNA"/>
</dbReference>
<dbReference type="PANTHER" id="PTHR45947:SF3">
    <property type="entry name" value="SULFOQUINOVOSYL TRANSFERASE SQD2"/>
    <property type="match status" value="1"/>
</dbReference>
<feature type="domain" description="Glycosyl transferase family 1" evidence="3">
    <location>
        <begin position="203"/>
        <end position="337"/>
    </location>
</feature>
<name>A0ABP9A9Q4_9MICO</name>
<evidence type="ECO:0000313" key="5">
    <source>
        <dbReference type="Proteomes" id="UP001501645"/>
    </source>
</evidence>
<evidence type="ECO:0000259" key="3">
    <source>
        <dbReference type="Pfam" id="PF00534"/>
    </source>
</evidence>
<accession>A0ABP9A9Q4</accession>
<protein>
    <recommendedName>
        <fullName evidence="1">D-inositol 3-phosphate glycosyltransferase</fullName>
    </recommendedName>
</protein>
<dbReference type="SUPFAM" id="SSF53756">
    <property type="entry name" value="UDP-Glycosyltransferase/glycogen phosphorylase"/>
    <property type="match status" value="1"/>
</dbReference>
<organism evidence="4 5">
    <name type="scientific">Microbacterium gilvum</name>
    <dbReference type="NCBI Taxonomy" id="1336204"/>
    <lineage>
        <taxon>Bacteria</taxon>
        <taxon>Bacillati</taxon>
        <taxon>Actinomycetota</taxon>
        <taxon>Actinomycetes</taxon>
        <taxon>Micrococcales</taxon>
        <taxon>Microbacteriaceae</taxon>
        <taxon>Microbacterium</taxon>
    </lineage>
</organism>
<dbReference type="Proteomes" id="UP001501645">
    <property type="component" value="Unassembled WGS sequence"/>
</dbReference>
<comment type="caution">
    <text evidence="4">The sequence shown here is derived from an EMBL/GenBank/DDBJ whole genome shotgun (WGS) entry which is preliminary data.</text>
</comment>
<dbReference type="InterPro" id="IPR050194">
    <property type="entry name" value="Glycosyltransferase_grp1"/>
</dbReference>
<evidence type="ECO:0000256" key="2">
    <source>
        <dbReference type="ARBA" id="ARBA00022679"/>
    </source>
</evidence>
<dbReference type="RefSeq" id="WP_345439188.1">
    <property type="nucleotide sequence ID" value="NZ_BAABKO010000004.1"/>
</dbReference>